<evidence type="ECO:0000313" key="2">
    <source>
        <dbReference type="EMBL" id="KIP01787.1"/>
    </source>
</evidence>
<dbReference type="STRING" id="745531.A0A0C3RZE5"/>
<gene>
    <name evidence="2" type="ORF">PHLGIDRAFT_326957</name>
</gene>
<dbReference type="GO" id="GO:0005504">
    <property type="term" value="F:fatty acid binding"/>
    <property type="evidence" value="ECO:0007669"/>
    <property type="project" value="TreeGrafter"/>
</dbReference>
<dbReference type="InterPro" id="IPR012258">
    <property type="entry name" value="Acyl-CoA_oxidase"/>
</dbReference>
<dbReference type="Pfam" id="PF22924">
    <property type="entry name" value="ACOX_C_alpha1"/>
    <property type="match status" value="1"/>
</dbReference>
<dbReference type="GO" id="GO:0071949">
    <property type="term" value="F:FAD binding"/>
    <property type="evidence" value="ECO:0007669"/>
    <property type="project" value="InterPro"/>
</dbReference>
<accession>A0A0C3RZE5</accession>
<feature type="domain" description="Acyl-CoA oxidase C-alpha1" evidence="1">
    <location>
        <begin position="331"/>
        <end position="458"/>
    </location>
</feature>
<dbReference type="GO" id="GO:0003997">
    <property type="term" value="F:acyl-CoA oxidase activity"/>
    <property type="evidence" value="ECO:0007669"/>
    <property type="project" value="InterPro"/>
</dbReference>
<dbReference type="HOGENOM" id="CLU_028041_1_0_1"/>
<dbReference type="GO" id="GO:0055088">
    <property type="term" value="P:lipid homeostasis"/>
    <property type="evidence" value="ECO:0007669"/>
    <property type="project" value="TreeGrafter"/>
</dbReference>
<evidence type="ECO:0000259" key="1">
    <source>
        <dbReference type="Pfam" id="PF22924"/>
    </source>
</evidence>
<dbReference type="PANTHER" id="PTHR10909:SF382">
    <property type="entry name" value="ACYL-COENZYME A OXIDASE"/>
    <property type="match status" value="1"/>
</dbReference>
<reference evidence="2 3" key="1">
    <citation type="journal article" date="2014" name="PLoS Genet.">
        <title>Analysis of the Phlebiopsis gigantea genome, transcriptome and secretome provides insight into its pioneer colonization strategies of wood.</title>
        <authorList>
            <person name="Hori C."/>
            <person name="Ishida T."/>
            <person name="Igarashi K."/>
            <person name="Samejima M."/>
            <person name="Suzuki H."/>
            <person name="Master E."/>
            <person name="Ferreira P."/>
            <person name="Ruiz-Duenas F.J."/>
            <person name="Held B."/>
            <person name="Canessa P."/>
            <person name="Larrondo L.F."/>
            <person name="Schmoll M."/>
            <person name="Druzhinina I.S."/>
            <person name="Kubicek C.P."/>
            <person name="Gaskell J.A."/>
            <person name="Kersten P."/>
            <person name="St John F."/>
            <person name="Glasner J."/>
            <person name="Sabat G."/>
            <person name="Splinter BonDurant S."/>
            <person name="Syed K."/>
            <person name="Yadav J."/>
            <person name="Mgbeahuruike A.C."/>
            <person name="Kovalchuk A."/>
            <person name="Asiegbu F.O."/>
            <person name="Lackner G."/>
            <person name="Hoffmeister D."/>
            <person name="Rencoret J."/>
            <person name="Gutierrez A."/>
            <person name="Sun H."/>
            <person name="Lindquist E."/>
            <person name="Barry K."/>
            <person name="Riley R."/>
            <person name="Grigoriev I.V."/>
            <person name="Henrissat B."/>
            <person name="Kues U."/>
            <person name="Berka R.M."/>
            <person name="Martinez A.T."/>
            <person name="Covert S.F."/>
            <person name="Blanchette R.A."/>
            <person name="Cullen D."/>
        </authorList>
    </citation>
    <scope>NUCLEOTIDE SEQUENCE [LARGE SCALE GENOMIC DNA]</scope>
    <source>
        <strain evidence="2 3">11061_1 CR5-6</strain>
    </source>
</reference>
<sequence length="639" mass="70029">MMCVQTKFQFWNDENGPGRPPSSKPGRVEKEQSCSSRSQVALTPTPALLPPHCTFPNTCIYCYPSPAMSHTPQRARHLLAAPAFTTPTHALSRSEKTRYSYERAKATVQAYRLTMDDILTLSPKFWEIHQDPLMALDGSAMTLITIQINLTAGTLARQAVNRPELIPVVEDLLSFRKSGQFLMTEVGHGLDIANLETTATLLPSGEFVLNTPSPSAAKFMPPTIPAGLPTVAIVWAKLVANGENRGIRPFLVPINDGKTMCAGVKAKLLSERGGCNPVNHAITTFHNVRLAPEAILGSIEKSASPRVELTQSMWRVACGTIAIGCLALPIMKAYATIGTMYSLRRHVGGPNDRLPIMHFRTQQIPILTLTAQVYVMEAFIEWCTSLFSDTTIDFRVRHAIAGILKTTIVGHSNAGGIAISDRCGVQGLFSHNQMTAMHNETRGIAIAEGDVMVLSIKLVTEMLQGRYKVPPPQNSNSFLARHEKSLFEDNRAVLASCAHHRSDEVNRLILPQCQPIIEAMGHRMAYDAAVAAGVSQNLIDLYEVSCMKLDAAWYSEEAGIGRRALADMESNALDAVLPQLGRLVGQMNVEPWVSSKIVSDERWDAFVEGLEVFEGQSAVPVFRTGETAQLEQKVVRSHL</sequence>
<dbReference type="SUPFAM" id="SSF56645">
    <property type="entry name" value="Acyl-CoA dehydrogenase NM domain-like"/>
    <property type="match status" value="1"/>
</dbReference>
<dbReference type="AlphaFoldDB" id="A0A0C3RZE5"/>
<proteinExistence type="predicted"/>
<dbReference type="InterPro" id="IPR036250">
    <property type="entry name" value="AcylCo_DH-like_C"/>
</dbReference>
<dbReference type="InterPro" id="IPR009100">
    <property type="entry name" value="AcylCoA_DH/oxidase_NM_dom_sf"/>
</dbReference>
<dbReference type="Gene3D" id="2.40.110.10">
    <property type="entry name" value="Butyryl-CoA Dehydrogenase, subunit A, domain 2"/>
    <property type="match status" value="1"/>
</dbReference>
<dbReference type="InterPro" id="IPR055060">
    <property type="entry name" value="ACOX_C_alpha1"/>
</dbReference>
<dbReference type="GO" id="GO:0005777">
    <property type="term" value="C:peroxisome"/>
    <property type="evidence" value="ECO:0007669"/>
    <property type="project" value="InterPro"/>
</dbReference>
<dbReference type="OrthoDB" id="538336at2759"/>
<dbReference type="PANTHER" id="PTHR10909">
    <property type="entry name" value="ELECTRON TRANSPORT OXIDOREDUCTASE"/>
    <property type="match status" value="1"/>
</dbReference>
<dbReference type="Proteomes" id="UP000053257">
    <property type="component" value="Unassembled WGS sequence"/>
</dbReference>
<evidence type="ECO:0000313" key="3">
    <source>
        <dbReference type="Proteomes" id="UP000053257"/>
    </source>
</evidence>
<dbReference type="SUPFAM" id="SSF47203">
    <property type="entry name" value="Acyl-CoA dehydrogenase C-terminal domain-like"/>
    <property type="match status" value="1"/>
</dbReference>
<dbReference type="GO" id="GO:0033540">
    <property type="term" value="P:fatty acid beta-oxidation using acyl-CoA oxidase"/>
    <property type="evidence" value="ECO:0007669"/>
    <property type="project" value="TreeGrafter"/>
</dbReference>
<dbReference type="Gene3D" id="1.20.140.10">
    <property type="entry name" value="Butyryl-CoA Dehydrogenase, subunit A, domain 3"/>
    <property type="match status" value="1"/>
</dbReference>
<organism evidence="2 3">
    <name type="scientific">Phlebiopsis gigantea (strain 11061_1 CR5-6)</name>
    <name type="common">White-rot fungus</name>
    <name type="synonym">Peniophora gigantea</name>
    <dbReference type="NCBI Taxonomy" id="745531"/>
    <lineage>
        <taxon>Eukaryota</taxon>
        <taxon>Fungi</taxon>
        <taxon>Dikarya</taxon>
        <taxon>Basidiomycota</taxon>
        <taxon>Agaricomycotina</taxon>
        <taxon>Agaricomycetes</taxon>
        <taxon>Polyporales</taxon>
        <taxon>Phanerochaetaceae</taxon>
        <taxon>Phlebiopsis</taxon>
    </lineage>
</organism>
<dbReference type="InterPro" id="IPR046373">
    <property type="entry name" value="Acyl-CoA_Oxase/DH_mid-dom_sf"/>
</dbReference>
<dbReference type="EMBL" id="KN840736">
    <property type="protein sequence ID" value="KIP01787.1"/>
    <property type="molecule type" value="Genomic_DNA"/>
</dbReference>
<protein>
    <recommendedName>
        <fullName evidence="1">Acyl-CoA oxidase C-alpha1 domain-containing protein</fullName>
    </recommendedName>
</protein>
<keyword evidence="3" id="KW-1185">Reference proteome</keyword>
<name>A0A0C3RZE5_PHLG1</name>